<accession>A0ABW5D1U4</accession>
<comment type="caution">
    <text evidence="4">The sequence shown here is derived from an EMBL/GenBank/DDBJ whole genome shotgun (WGS) entry which is preliminary data.</text>
</comment>
<sequence>MKYPVIISAVVLAASLSVQAQHQKDSTHRQTEKHASQTTAANFKVPVSMKKEHEELHRNLEKYTKLPGKTGAAAKAVAKVLHPHFVKEEKYALPPLGLLPDLAKGKTTTQMKEAIAMSDKLKKELQQMLKEHQQIVASLEALNKAAKEEKHPEVVRFTEALKLHAQTEEEVFYPTAILIGEYLKMKL</sequence>
<reference evidence="5" key="1">
    <citation type="journal article" date="2019" name="Int. J. Syst. Evol. Microbiol.">
        <title>The Global Catalogue of Microorganisms (GCM) 10K type strain sequencing project: providing services to taxonomists for standard genome sequencing and annotation.</title>
        <authorList>
            <consortium name="The Broad Institute Genomics Platform"/>
            <consortium name="The Broad Institute Genome Sequencing Center for Infectious Disease"/>
            <person name="Wu L."/>
            <person name="Ma J."/>
        </authorList>
    </citation>
    <scope>NUCLEOTIDE SEQUENCE [LARGE SCALE GENOMIC DNA]</scope>
    <source>
        <strain evidence="5">CGMCC 4.1782</strain>
    </source>
</reference>
<dbReference type="EMBL" id="JBHUIM010000003">
    <property type="protein sequence ID" value="MFD2248295.1"/>
    <property type="molecule type" value="Genomic_DNA"/>
</dbReference>
<keyword evidence="2" id="KW-0732">Signal</keyword>
<dbReference type="RefSeq" id="WP_250431778.1">
    <property type="nucleotide sequence ID" value="NZ_JALPRR010000004.1"/>
</dbReference>
<name>A0ABW5D1U4_9BACT</name>
<evidence type="ECO:0000313" key="5">
    <source>
        <dbReference type="Proteomes" id="UP001597374"/>
    </source>
</evidence>
<dbReference type="Proteomes" id="UP001597374">
    <property type="component" value="Unassembled WGS sequence"/>
</dbReference>
<gene>
    <name evidence="4" type="ORF">ACFSKP_18655</name>
</gene>
<feature type="signal peptide" evidence="2">
    <location>
        <begin position="1"/>
        <end position="20"/>
    </location>
</feature>
<evidence type="ECO:0000256" key="2">
    <source>
        <dbReference type="SAM" id="SignalP"/>
    </source>
</evidence>
<feature type="coiled-coil region" evidence="1">
    <location>
        <begin position="111"/>
        <end position="149"/>
    </location>
</feature>
<evidence type="ECO:0000256" key="1">
    <source>
        <dbReference type="SAM" id="Coils"/>
    </source>
</evidence>
<protein>
    <submittedName>
        <fullName evidence="4">Hemerythrin domain-containing protein</fullName>
    </submittedName>
</protein>
<proteinExistence type="predicted"/>
<keyword evidence="1" id="KW-0175">Coiled coil</keyword>
<evidence type="ECO:0000313" key="4">
    <source>
        <dbReference type="EMBL" id="MFD2248295.1"/>
    </source>
</evidence>
<dbReference type="InterPro" id="IPR012312">
    <property type="entry name" value="Hemerythrin-like"/>
</dbReference>
<feature type="domain" description="Hemerythrin-like" evidence="3">
    <location>
        <begin position="49"/>
        <end position="176"/>
    </location>
</feature>
<feature type="chain" id="PRO_5045851573" evidence="2">
    <location>
        <begin position="21"/>
        <end position="187"/>
    </location>
</feature>
<dbReference type="Gene3D" id="1.20.120.520">
    <property type="entry name" value="nmb1532 protein domain like"/>
    <property type="match status" value="1"/>
</dbReference>
<keyword evidence="5" id="KW-1185">Reference proteome</keyword>
<organism evidence="4 5">
    <name type="scientific">Pontibacter ruber</name>
    <dbReference type="NCBI Taxonomy" id="1343895"/>
    <lineage>
        <taxon>Bacteria</taxon>
        <taxon>Pseudomonadati</taxon>
        <taxon>Bacteroidota</taxon>
        <taxon>Cytophagia</taxon>
        <taxon>Cytophagales</taxon>
        <taxon>Hymenobacteraceae</taxon>
        <taxon>Pontibacter</taxon>
    </lineage>
</organism>
<evidence type="ECO:0000259" key="3">
    <source>
        <dbReference type="Pfam" id="PF01814"/>
    </source>
</evidence>
<dbReference type="Pfam" id="PF01814">
    <property type="entry name" value="Hemerythrin"/>
    <property type="match status" value="1"/>
</dbReference>